<reference evidence="2" key="1">
    <citation type="submission" date="2021-03" db="EMBL/GenBank/DDBJ databases">
        <authorList>
            <person name="Tagirdzhanova G."/>
        </authorList>
    </citation>
    <scope>NUCLEOTIDE SEQUENCE</scope>
</reference>
<proteinExistence type="predicted"/>
<feature type="region of interest" description="Disordered" evidence="1">
    <location>
        <begin position="936"/>
        <end position="985"/>
    </location>
</feature>
<comment type="caution">
    <text evidence="2">The sequence shown here is derived from an EMBL/GenBank/DDBJ whole genome shotgun (WGS) entry which is preliminary data.</text>
</comment>
<dbReference type="Proteomes" id="UP000664169">
    <property type="component" value="Unassembled WGS sequence"/>
</dbReference>
<sequence length="1157" mass="128767">MTSTCNATEPRSRLSKPRTRPISVTPSPGESRSDLKNSFLRESSPVIVEFPDTVRPPYNTRQNDRPLCKELDTEEDNDIDIGKSLRKRFSRSHTATSKRSSLRMSLGLSRSLTFNNEEQVYERGSDDNLNNTTMRRAFRDELATLNQSLETMIEDGSVPERVISPIRRRSFFTPGLATRNPADMLAKPPKPAQKQQAELEYYYNPLCSTFSPLERIAALDLAGRPETPTARASTPAELDYGLIGRLRITNGMASPSLSSRSGIRRASTGLCNSVDYSDMPHMSLSEDNIIQSYLQSARQSGHFQHPLKTMSMPQDVESCHDTSVGQPDTSGPTTSRALYQNEREREFNSLRSNQHSALSFRDVTSQIAKDYMFELADNPFDIGPSMHDFQATSKPSEVDADLFDDASLKPRESHETLPKSGFVLPHVVDTEDDFEKRTSKLLTQIGTSSSSLGTNSQTDRASLSNEDSGYSSNSSISSFGKRLQVSAHVAIIDRPRPKKSPSTIQGLQQMTKEKRRPTPVTIQTSTTVQDSLFSKTIQGSTDTLHTAITTVSFSNEIPQLVSPRKLQKPRPRSQPPPTNRVAFQMHLEIDPNVIPRIPNELATRMAARVEEVPPLVHTLPSVDHLRLKKTDFDHPPLSAPIRFPSPQPMDDRLWAQVTKAERVKQKSVRSRRSHADGLLFHGSRKKSLNMTESALDLVSPRFVKRLFSNERFDAINDTASHRVDDLQLQKQPVMARSKSMATGLNEREAALSHVRSMAKSFDTKALPDLTNSIRKSSSVYNDGCSAVASSISANALLDLRQSSSVSTLATQSSSLSRKGRGLGPVPHTSPLPTSSGGRSFITAHQTQKFHHLYESSSGESLNSQHDTKSLPPLPLIPIERHTKTHKDPVKKSRTLEKTLPLLPHQKKPVRDPASRLSSPFDEAKNWFAADQERNQYRPAAGSPSSGSISTVQTLRETANRHTRMQSEPPSLPSGKWQQVQHQSVQLPSTYRRPLLPQLDTTSTSQGQHYQNLANDYKLQSPYHRYLNRARGTRSESPEYAQPTWSPAIPELTPQSESDWEWPLSAPPKANLHDTPKQSPSVPDGLVARMSGRFDGGLHYNYEPGQGIHGSAGTRNMQTGVRKSVETSKGYGLDLTDIPIFVYAQGREKECEQGGQWV</sequence>
<dbReference type="EMBL" id="CAJPDQ010000011">
    <property type="protein sequence ID" value="CAF9916419.1"/>
    <property type="molecule type" value="Genomic_DNA"/>
</dbReference>
<organism evidence="2 3">
    <name type="scientific">Gomphillus americanus</name>
    <dbReference type="NCBI Taxonomy" id="1940652"/>
    <lineage>
        <taxon>Eukaryota</taxon>
        <taxon>Fungi</taxon>
        <taxon>Dikarya</taxon>
        <taxon>Ascomycota</taxon>
        <taxon>Pezizomycotina</taxon>
        <taxon>Lecanoromycetes</taxon>
        <taxon>OSLEUM clade</taxon>
        <taxon>Ostropomycetidae</taxon>
        <taxon>Ostropales</taxon>
        <taxon>Graphidaceae</taxon>
        <taxon>Gomphilloideae</taxon>
        <taxon>Gomphillus</taxon>
    </lineage>
</organism>
<name>A0A8H3IJZ7_9LECA</name>
<feature type="region of interest" description="Disordered" evidence="1">
    <location>
        <begin position="1030"/>
        <end position="1081"/>
    </location>
</feature>
<feature type="region of interest" description="Disordered" evidence="1">
    <location>
        <begin position="807"/>
        <end position="836"/>
    </location>
</feature>
<feature type="compositionally biased region" description="Low complexity" evidence="1">
    <location>
        <begin position="807"/>
        <end position="816"/>
    </location>
</feature>
<evidence type="ECO:0000256" key="1">
    <source>
        <dbReference type="SAM" id="MobiDB-lite"/>
    </source>
</evidence>
<feature type="compositionally biased region" description="Polar residues" evidence="1">
    <location>
        <begin position="500"/>
        <end position="510"/>
    </location>
</feature>
<gene>
    <name evidence="2" type="ORF">GOMPHAMPRED_001000</name>
</gene>
<feature type="region of interest" description="Disordered" evidence="1">
    <location>
        <begin position="853"/>
        <end position="919"/>
    </location>
</feature>
<protein>
    <submittedName>
        <fullName evidence="2">Uncharacterized protein</fullName>
    </submittedName>
</protein>
<feature type="region of interest" description="Disordered" evidence="1">
    <location>
        <begin position="1"/>
        <end position="37"/>
    </location>
</feature>
<accession>A0A8H3IJZ7</accession>
<feature type="region of interest" description="Disordered" evidence="1">
    <location>
        <begin position="447"/>
        <end position="477"/>
    </location>
</feature>
<dbReference type="OrthoDB" id="5341904at2759"/>
<feature type="region of interest" description="Disordered" evidence="1">
    <location>
        <begin position="490"/>
        <end position="522"/>
    </location>
</feature>
<feature type="compositionally biased region" description="Low complexity" evidence="1">
    <location>
        <begin position="462"/>
        <end position="477"/>
    </location>
</feature>
<feature type="compositionally biased region" description="Polar residues" evidence="1">
    <location>
        <begin position="854"/>
        <end position="864"/>
    </location>
</feature>
<evidence type="ECO:0000313" key="3">
    <source>
        <dbReference type="Proteomes" id="UP000664169"/>
    </source>
</evidence>
<evidence type="ECO:0000313" key="2">
    <source>
        <dbReference type="EMBL" id="CAF9916419.1"/>
    </source>
</evidence>
<keyword evidence="3" id="KW-1185">Reference proteome</keyword>
<feature type="compositionally biased region" description="Basic and acidic residues" evidence="1">
    <location>
        <begin position="878"/>
        <end position="896"/>
    </location>
</feature>
<feature type="compositionally biased region" description="Polar residues" evidence="1">
    <location>
        <begin position="975"/>
        <end position="985"/>
    </location>
</feature>
<dbReference type="AlphaFoldDB" id="A0A8H3IJZ7"/>
<feature type="compositionally biased region" description="Low complexity" evidence="1">
    <location>
        <begin position="938"/>
        <end position="947"/>
    </location>
</feature>
<feature type="compositionally biased region" description="Polar residues" evidence="1">
    <location>
        <begin position="447"/>
        <end position="461"/>
    </location>
</feature>